<dbReference type="RefSeq" id="XP_020116668.1">
    <property type="nucleotide sequence ID" value="XM_020263147.1"/>
</dbReference>
<dbReference type="GO" id="GO:0006631">
    <property type="term" value="P:fatty acid metabolic process"/>
    <property type="evidence" value="ECO:0007669"/>
    <property type="project" value="TreeGrafter"/>
</dbReference>
<evidence type="ECO:0008006" key="5">
    <source>
        <dbReference type="Google" id="ProtNLM"/>
    </source>
</evidence>
<dbReference type="Pfam" id="PF13193">
    <property type="entry name" value="AMP-binding_C"/>
    <property type="match status" value="1"/>
</dbReference>
<organism evidence="3 4">
    <name type="scientific">Talaromyces atroroseus</name>
    <dbReference type="NCBI Taxonomy" id="1441469"/>
    <lineage>
        <taxon>Eukaryota</taxon>
        <taxon>Fungi</taxon>
        <taxon>Dikarya</taxon>
        <taxon>Ascomycota</taxon>
        <taxon>Pezizomycotina</taxon>
        <taxon>Eurotiomycetes</taxon>
        <taxon>Eurotiomycetidae</taxon>
        <taxon>Eurotiales</taxon>
        <taxon>Trichocomaceae</taxon>
        <taxon>Talaromyces</taxon>
        <taxon>Talaromyces sect. Trachyspermi</taxon>
    </lineage>
</organism>
<evidence type="ECO:0000313" key="4">
    <source>
        <dbReference type="Proteomes" id="UP000214365"/>
    </source>
</evidence>
<dbReference type="Pfam" id="PF00501">
    <property type="entry name" value="AMP-binding"/>
    <property type="match status" value="1"/>
</dbReference>
<comment type="caution">
    <text evidence="3">The sequence shown here is derived from an EMBL/GenBank/DDBJ whole genome shotgun (WGS) entry which is preliminary data.</text>
</comment>
<keyword evidence="4" id="KW-1185">Reference proteome</keyword>
<dbReference type="InterPro" id="IPR042099">
    <property type="entry name" value="ANL_N_sf"/>
</dbReference>
<protein>
    <recommendedName>
        <fullName evidence="5">Acyl-CoA synthetase YngI</fullName>
    </recommendedName>
</protein>
<evidence type="ECO:0000313" key="3">
    <source>
        <dbReference type="EMBL" id="OKL56547.1"/>
    </source>
</evidence>
<dbReference type="AlphaFoldDB" id="A0A225ASW8"/>
<dbReference type="EMBL" id="LFMY01000014">
    <property type="protein sequence ID" value="OKL56547.1"/>
    <property type="molecule type" value="Genomic_DNA"/>
</dbReference>
<evidence type="ECO:0000259" key="1">
    <source>
        <dbReference type="Pfam" id="PF00501"/>
    </source>
</evidence>
<feature type="domain" description="AMP-binding enzyme C-terminal" evidence="2">
    <location>
        <begin position="487"/>
        <end position="554"/>
    </location>
</feature>
<dbReference type="PANTHER" id="PTHR43201:SF6">
    <property type="entry name" value="ACYL COA SYNTHETASE (EUROFUNG)"/>
    <property type="match status" value="1"/>
</dbReference>
<accession>A0A225ASW8</accession>
<dbReference type="GeneID" id="31007802"/>
<evidence type="ECO:0000259" key="2">
    <source>
        <dbReference type="Pfam" id="PF13193"/>
    </source>
</evidence>
<dbReference type="InterPro" id="IPR045851">
    <property type="entry name" value="AMP-bd_C_sf"/>
</dbReference>
<dbReference type="GO" id="GO:0031956">
    <property type="term" value="F:medium-chain fatty acid-CoA ligase activity"/>
    <property type="evidence" value="ECO:0007669"/>
    <property type="project" value="TreeGrafter"/>
</dbReference>
<dbReference type="Proteomes" id="UP000214365">
    <property type="component" value="Unassembled WGS sequence"/>
</dbReference>
<name>A0A225ASW8_TALAT</name>
<gene>
    <name evidence="3" type="ORF">UA08_08046</name>
</gene>
<proteinExistence type="predicted"/>
<dbReference type="OrthoDB" id="10253115at2759"/>
<dbReference type="PANTHER" id="PTHR43201">
    <property type="entry name" value="ACYL-COA SYNTHETASE"/>
    <property type="match status" value="1"/>
</dbReference>
<dbReference type="InterPro" id="IPR025110">
    <property type="entry name" value="AMP-bd_C"/>
</dbReference>
<dbReference type="Gene3D" id="3.40.50.12780">
    <property type="entry name" value="N-terminal domain of ligase-like"/>
    <property type="match status" value="1"/>
</dbReference>
<reference evidence="3 4" key="1">
    <citation type="submission" date="2015-06" db="EMBL/GenBank/DDBJ databases">
        <title>Talaromyces atroroseus IBT 11181 draft genome.</title>
        <authorList>
            <person name="Rasmussen K.B."/>
            <person name="Rasmussen S."/>
            <person name="Petersen B."/>
            <person name="Sicheritz-Ponten T."/>
            <person name="Mortensen U.H."/>
            <person name="Thrane U."/>
        </authorList>
    </citation>
    <scope>NUCLEOTIDE SEQUENCE [LARGE SCALE GENOMIC DNA]</scope>
    <source>
        <strain evidence="3 4">IBT 11181</strain>
    </source>
</reference>
<feature type="domain" description="AMP-dependent synthetase/ligase" evidence="1">
    <location>
        <begin position="48"/>
        <end position="431"/>
    </location>
</feature>
<dbReference type="STRING" id="1441469.A0A225ASW8"/>
<dbReference type="InterPro" id="IPR000873">
    <property type="entry name" value="AMP-dep_synth/lig_dom"/>
</dbReference>
<sequence>MSQSSTIVEAQVLLLAQDRVLEPVKDQSSAFEGPSLPSLLDIHLGKLLEEQSLKYSEKKAVISPWQQSSLTFKTLYNSTRDIAHRLLAYGVRPKDRVVVLAGNTLEYTELFFAVGGIGAIFSIINPTFTADEVANAVQFLDPAAIFIADRIGYRNNKALLNILSKERENQPLVVQMGTAAKFNGNVATWKEFLYGASNSAIEPDLLQRYWGQGDADDGLCIQFTSGTTGPRKAALVTHRNLLNNALLVGARLSFTSDDTVLCCSPIFHCFGLVCGVLTAIVYGGSVVLPSDVFIAESSIRALAEQKCTVVHAVPTMFQAMLDHPQVRKYSPEFCLRTGIIAGSSLSRTLLSRLDIEFKLNGLAYGFGMTECSCIHFMTDPSETSLLSDHISVGTVMPHTAAKVVDSELRDLPPGSSGELLISGYLVFKEYFKNPEKTAESFHKDSEGRVWLRTGDLVTLSTTGRCTVIGRVKDMIKRGGENIFPSDIEKLLESDPSIAAAAVVGIPDPDWGEVVGAFVKSIPGVKSDFEVRRKRIKLQLRTQIAPHKIPEHFFWIGEQEGVPGEIPINATGKIVKKDLRDIASHLLRKSSGS</sequence>
<dbReference type="SUPFAM" id="SSF56801">
    <property type="entry name" value="Acetyl-CoA synthetase-like"/>
    <property type="match status" value="1"/>
</dbReference>
<dbReference type="Gene3D" id="3.30.300.30">
    <property type="match status" value="1"/>
</dbReference>